<dbReference type="InterPro" id="IPR013792">
    <property type="entry name" value="RNA3'P_cycl/enolpyr_Trfase_a/b"/>
</dbReference>
<feature type="binding site" evidence="12">
    <location>
        <position position="326"/>
    </location>
    <ligand>
        <name>UDP-N-acetyl-alpha-D-glucosamine</name>
        <dbReference type="ChEBI" id="CHEBI:57705"/>
    </ligand>
</feature>
<sequence>MDKMVVMGNGPLQGTVATSGAKNAALPLLFSTLLAEGEHVFTNVPKLKDIESTAALLESLGCTTRWDGDKFRVNVTRLQSYEASYDLVRKMRASFLCMGPLLAKYGEAVVSQPGGCAIGSRPIDLHLEGFKALGAEISQKEGYVQANAKKLKGSTFLFETVTVGGTENIMMAATLAEGRTILENAAKEPEIVDLAEYLIKMGAKISGHGTSVITIDGVEKLKPAEHSIMPDRIEAGTLLIAGAITHGQVTVEKCVPAHLEALISKMREAGFKIDTTKDTMTVYKTDAWDAVDITTAPHPMFPTDLQAQFMALMTVARGTSVISETVFENRFMHVQELIRLGADIVPKTRVAVVHGRPGQLTGAPVMATDLRASASLVLAGLVAGGETVVNRIYHLDRGYEKLEDKLSALGAKIRRVTEE</sequence>
<evidence type="ECO:0000256" key="12">
    <source>
        <dbReference type="HAMAP-Rule" id="MF_00111"/>
    </source>
</evidence>
<comment type="function">
    <text evidence="12">Cell wall formation. Adds enolpyruvyl to UDP-N-acetylglucosamine.</text>
</comment>
<evidence type="ECO:0000256" key="6">
    <source>
        <dbReference type="ARBA" id="ARBA00022960"/>
    </source>
</evidence>
<dbReference type="CDD" id="cd01555">
    <property type="entry name" value="UdpNAET"/>
    <property type="match status" value="1"/>
</dbReference>
<evidence type="ECO:0000256" key="3">
    <source>
        <dbReference type="ARBA" id="ARBA00022490"/>
    </source>
</evidence>
<feature type="modified residue" description="2-(S-cysteinyl)pyruvic acid O-phosphothioketal" evidence="12">
    <location>
        <position position="116"/>
    </location>
</feature>
<organism evidence="14 15">
    <name type="scientific">Bdellovibrio reynosensis</name>
    <dbReference type="NCBI Taxonomy" id="2835041"/>
    <lineage>
        <taxon>Bacteria</taxon>
        <taxon>Pseudomonadati</taxon>
        <taxon>Bdellovibrionota</taxon>
        <taxon>Bdellovibrionia</taxon>
        <taxon>Bdellovibrionales</taxon>
        <taxon>Pseudobdellovibrionaceae</taxon>
        <taxon>Bdellovibrio</taxon>
    </lineage>
</organism>
<evidence type="ECO:0000256" key="8">
    <source>
        <dbReference type="ARBA" id="ARBA00023306"/>
    </source>
</evidence>
<feature type="domain" description="Enolpyruvate transferase" evidence="13">
    <location>
        <begin position="8"/>
        <end position="406"/>
    </location>
</feature>
<evidence type="ECO:0000256" key="10">
    <source>
        <dbReference type="ARBA" id="ARBA00038367"/>
    </source>
</evidence>
<dbReference type="Pfam" id="PF00275">
    <property type="entry name" value="EPSP_synthase"/>
    <property type="match status" value="1"/>
</dbReference>
<dbReference type="PANTHER" id="PTHR43783">
    <property type="entry name" value="UDP-N-ACETYLGLUCOSAMINE 1-CARBOXYVINYLTRANSFERASE"/>
    <property type="match status" value="1"/>
</dbReference>
<keyword evidence="8 12" id="KW-0131">Cell cycle</keyword>
<protein>
    <recommendedName>
        <fullName evidence="12">UDP-N-acetylglucosamine 1-carboxyvinyltransferase</fullName>
        <ecNumber evidence="12">2.5.1.7</ecNumber>
    </recommendedName>
    <alternativeName>
        <fullName evidence="12">Enoylpyruvate transferase</fullName>
    </alternativeName>
    <alternativeName>
        <fullName evidence="12">UDP-N-acetylglucosamine enolpyruvyl transferase</fullName>
        <shortName evidence="12">EPT</shortName>
    </alternativeName>
</protein>
<dbReference type="NCBIfam" id="TIGR01072">
    <property type="entry name" value="murA"/>
    <property type="match status" value="1"/>
</dbReference>
<comment type="similarity">
    <text evidence="10 12">Belongs to the EPSP synthase family. MurA subfamily.</text>
</comment>
<keyword evidence="5 12" id="KW-0808">Transferase</keyword>
<dbReference type="Gene3D" id="3.65.10.10">
    <property type="entry name" value="Enolpyruvate transferase domain"/>
    <property type="match status" value="2"/>
</dbReference>
<dbReference type="HAMAP" id="MF_00111">
    <property type="entry name" value="MurA"/>
    <property type="match status" value="1"/>
</dbReference>
<accession>A0ABY4C6B1</accession>
<feature type="binding site" evidence="12">
    <location>
        <begin position="121"/>
        <end position="125"/>
    </location>
    <ligand>
        <name>UDP-N-acetyl-alpha-D-glucosamine</name>
        <dbReference type="ChEBI" id="CHEBI:57705"/>
    </ligand>
</feature>
<keyword evidence="12" id="KW-0670">Pyruvate</keyword>
<gene>
    <name evidence="12 14" type="primary">murA</name>
    <name evidence="14" type="ORF">MNR06_11555</name>
</gene>
<dbReference type="SUPFAM" id="SSF55205">
    <property type="entry name" value="EPT/RTPC-like"/>
    <property type="match status" value="1"/>
</dbReference>
<dbReference type="PANTHER" id="PTHR43783:SF1">
    <property type="entry name" value="UDP-N-ACETYLGLUCOSAMINE 1-CARBOXYVINYLTRANSFERASE"/>
    <property type="match status" value="1"/>
</dbReference>
<reference evidence="14" key="1">
    <citation type="submission" date="2022-03" db="EMBL/GenBank/DDBJ databases">
        <title>Genome Identification and Characterization of new species Bdellovibrio reynosense LBG001 sp. nov. from a Mexico soil sample.</title>
        <authorList>
            <person name="Camilli A."/>
            <person name="Ajao Y."/>
            <person name="Guo X."/>
        </authorList>
    </citation>
    <scope>NUCLEOTIDE SEQUENCE</scope>
    <source>
        <strain evidence="14">LBG001</strain>
    </source>
</reference>
<keyword evidence="4 12" id="KW-0132">Cell division</keyword>
<dbReference type="Proteomes" id="UP000830116">
    <property type="component" value="Chromosome"/>
</dbReference>
<dbReference type="EC" id="2.5.1.7" evidence="12"/>
<dbReference type="GO" id="GO:0008760">
    <property type="term" value="F:UDP-N-acetylglucosamine 1-carboxyvinyltransferase activity"/>
    <property type="evidence" value="ECO:0007669"/>
    <property type="project" value="UniProtKB-EC"/>
</dbReference>
<keyword evidence="6 12" id="KW-0133">Cell shape</keyword>
<evidence type="ECO:0000256" key="5">
    <source>
        <dbReference type="ARBA" id="ARBA00022679"/>
    </source>
</evidence>
<comment type="catalytic activity">
    <reaction evidence="11 12">
        <text>phosphoenolpyruvate + UDP-N-acetyl-alpha-D-glucosamine = UDP-N-acetyl-3-O-(1-carboxyvinyl)-alpha-D-glucosamine + phosphate</text>
        <dbReference type="Rhea" id="RHEA:18681"/>
        <dbReference type="ChEBI" id="CHEBI:43474"/>
        <dbReference type="ChEBI" id="CHEBI:57705"/>
        <dbReference type="ChEBI" id="CHEBI:58702"/>
        <dbReference type="ChEBI" id="CHEBI:68483"/>
        <dbReference type="EC" id="2.5.1.7"/>
    </reaction>
</comment>
<evidence type="ECO:0000313" key="15">
    <source>
        <dbReference type="Proteomes" id="UP000830116"/>
    </source>
</evidence>
<evidence type="ECO:0000256" key="9">
    <source>
        <dbReference type="ARBA" id="ARBA00023316"/>
    </source>
</evidence>
<evidence type="ECO:0000313" key="14">
    <source>
        <dbReference type="EMBL" id="UOF00334.1"/>
    </source>
</evidence>
<keyword evidence="3 12" id="KW-0963">Cytoplasm</keyword>
<keyword evidence="15" id="KW-1185">Reference proteome</keyword>
<comment type="pathway">
    <text evidence="2 12">Cell wall biogenesis; peptidoglycan biosynthesis.</text>
</comment>
<evidence type="ECO:0000256" key="2">
    <source>
        <dbReference type="ARBA" id="ARBA00004752"/>
    </source>
</evidence>
<feature type="binding site" evidence="12">
    <location>
        <position position="304"/>
    </location>
    <ligand>
        <name>UDP-N-acetyl-alpha-D-glucosamine</name>
        <dbReference type="ChEBI" id="CHEBI:57705"/>
    </ligand>
</feature>
<dbReference type="InterPro" id="IPR036968">
    <property type="entry name" value="Enolpyruvate_Tfrase_sf"/>
</dbReference>
<keyword evidence="9 12" id="KW-0961">Cell wall biogenesis/degradation</keyword>
<proteinExistence type="inferred from homology"/>
<evidence type="ECO:0000256" key="11">
    <source>
        <dbReference type="ARBA" id="ARBA00047527"/>
    </source>
</evidence>
<dbReference type="InterPro" id="IPR001986">
    <property type="entry name" value="Enolpyruvate_Tfrase_dom"/>
</dbReference>
<feature type="binding site" evidence="12">
    <location>
        <position position="92"/>
    </location>
    <ligand>
        <name>UDP-N-acetyl-alpha-D-glucosamine</name>
        <dbReference type="ChEBI" id="CHEBI:57705"/>
    </ligand>
</feature>
<keyword evidence="7 12" id="KW-0573">Peptidoglycan synthesis</keyword>
<dbReference type="InterPro" id="IPR050068">
    <property type="entry name" value="MurA_subfamily"/>
</dbReference>
<evidence type="ECO:0000256" key="1">
    <source>
        <dbReference type="ARBA" id="ARBA00004496"/>
    </source>
</evidence>
<name>A0ABY4C6B1_9BACT</name>
<evidence type="ECO:0000256" key="4">
    <source>
        <dbReference type="ARBA" id="ARBA00022618"/>
    </source>
</evidence>
<evidence type="ECO:0000259" key="13">
    <source>
        <dbReference type="Pfam" id="PF00275"/>
    </source>
</evidence>
<comment type="subcellular location">
    <subcellularLocation>
        <location evidence="1 12">Cytoplasm</location>
    </subcellularLocation>
</comment>
<comment type="caution">
    <text evidence="12">Lacks conserved residue(s) required for the propagation of feature annotation.</text>
</comment>
<dbReference type="EMBL" id="CP093442">
    <property type="protein sequence ID" value="UOF00334.1"/>
    <property type="molecule type" value="Genomic_DNA"/>
</dbReference>
<evidence type="ECO:0000256" key="7">
    <source>
        <dbReference type="ARBA" id="ARBA00022984"/>
    </source>
</evidence>
<feature type="binding site" evidence="12">
    <location>
        <begin position="22"/>
        <end position="23"/>
    </location>
    <ligand>
        <name>phosphoenolpyruvate</name>
        <dbReference type="ChEBI" id="CHEBI:58702"/>
    </ligand>
</feature>
<feature type="active site" description="Proton donor" evidence="12">
    <location>
        <position position="116"/>
    </location>
</feature>
<dbReference type="RefSeq" id="WP_243536184.1">
    <property type="nucleotide sequence ID" value="NZ_CP093442.1"/>
</dbReference>
<dbReference type="InterPro" id="IPR005750">
    <property type="entry name" value="UDP_GlcNAc_COvinyl_MurA"/>
</dbReference>
<dbReference type="NCBIfam" id="NF006873">
    <property type="entry name" value="PRK09369.1"/>
    <property type="match status" value="1"/>
</dbReference>